<dbReference type="SUPFAM" id="SSF103473">
    <property type="entry name" value="MFS general substrate transporter"/>
    <property type="match status" value="1"/>
</dbReference>
<keyword evidence="4" id="KW-1185">Reference proteome</keyword>
<evidence type="ECO:0000256" key="1">
    <source>
        <dbReference type="ARBA" id="ARBA00004651"/>
    </source>
</evidence>
<dbReference type="Proteomes" id="UP001298681">
    <property type="component" value="Unassembled WGS sequence"/>
</dbReference>
<feature type="transmembrane region" description="Helical" evidence="2">
    <location>
        <begin position="357"/>
        <end position="376"/>
    </location>
</feature>
<dbReference type="InterPro" id="IPR036259">
    <property type="entry name" value="MFS_trans_sf"/>
</dbReference>
<feature type="transmembrane region" description="Helical" evidence="2">
    <location>
        <begin position="98"/>
        <end position="117"/>
    </location>
</feature>
<reference evidence="3 4" key="1">
    <citation type="submission" date="2022-01" db="EMBL/GenBank/DDBJ databases">
        <title>Collection of gut derived symbiotic bacterial strains cultured from healthy donors.</title>
        <authorList>
            <person name="Lin H."/>
            <person name="Kohout C."/>
            <person name="Waligurski E."/>
            <person name="Pamer E.G."/>
        </authorList>
    </citation>
    <scope>NUCLEOTIDE SEQUENCE [LARGE SCALE GENOMIC DNA]</scope>
    <source>
        <strain evidence="3 4">DFI.7.58</strain>
    </source>
</reference>
<evidence type="ECO:0000313" key="3">
    <source>
        <dbReference type="EMBL" id="MCG4611943.1"/>
    </source>
</evidence>
<feature type="transmembrane region" description="Helical" evidence="2">
    <location>
        <begin position="138"/>
        <end position="155"/>
    </location>
</feature>
<accession>A0ABS9MN36</accession>
<dbReference type="PANTHER" id="PTHR23530">
    <property type="entry name" value="TRANSPORT PROTEIN-RELATED"/>
    <property type="match status" value="1"/>
</dbReference>
<dbReference type="PANTHER" id="PTHR23530:SF1">
    <property type="entry name" value="PERMEASE, MAJOR FACILITATOR SUPERFAMILY-RELATED"/>
    <property type="match status" value="1"/>
</dbReference>
<comment type="subcellular location">
    <subcellularLocation>
        <location evidence="1">Cell membrane</location>
        <topology evidence="1">Multi-pass membrane protein</topology>
    </subcellularLocation>
</comment>
<dbReference type="RefSeq" id="WP_195451135.1">
    <property type="nucleotide sequence ID" value="NZ_JAKNHQ010000031.1"/>
</dbReference>
<comment type="caution">
    <text evidence="3">The sequence shown here is derived from an EMBL/GenBank/DDBJ whole genome shotgun (WGS) entry which is preliminary data.</text>
</comment>
<keyword evidence="2" id="KW-0472">Membrane</keyword>
<keyword evidence="2" id="KW-0812">Transmembrane</keyword>
<feature type="transmembrane region" description="Helical" evidence="2">
    <location>
        <begin position="240"/>
        <end position="260"/>
    </location>
</feature>
<feature type="transmembrane region" description="Helical" evidence="2">
    <location>
        <begin position="34"/>
        <end position="53"/>
    </location>
</feature>
<gene>
    <name evidence="3" type="ORF">L0P57_13525</name>
</gene>
<dbReference type="Gene3D" id="1.20.1250.20">
    <property type="entry name" value="MFS general substrate transporter like domains"/>
    <property type="match status" value="1"/>
</dbReference>
<feature type="transmembrane region" description="Helical" evidence="2">
    <location>
        <begin position="167"/>
        <end position="187"/>
    </location>
</feature>
<name>A0ABS9MN36_9FIRM</name>
<proteinExistence type="predicted"/>
<feature type="transmembrane region" description="Helical" evidence="2">
    <location>
        <begin position="272"/>
        <end position="291"/>
    </location>
</feature>
<feature type="transmembrane region" description="Helical" evidence="2">
    <location>
        <begin position="297"/>
        <end position="317"/>
    </location>
</feature>
<feature type="transmembrane region" description="Helical" evidence="2">
    <location>
        <begin position="65"/>
        <end position="86"/>
    </location>
</feature>
<sequence>MQKRNIRLCYAIAFLQGLVFYAPVATLYRQANGVGVFQITVIESISLAASLAMELPWGWIADRIGYRNTLVICHFLYFISKIVFWRAEGFGWFLTERLLLSIVLSGLSGCDSAYLFLSMGGNNCPERESRRIFGLWEALNTAGLVLACMAFSLFIGENYRLAALFSAYTYGAAFLLSLFLPSVPLEAAAARPKLRAFWATLFQDRRFLLFLLGAALLAESKQTITVFLNQLQYLRSGIPPVAMGICTILVTLSSLLAAQSHRLAGRLGERRSAILLFGTGGMACILMALFAQPILSVAGMMALSAAGALFIPLRMDIQNRHISVANRATALSVHSFVMNLTATGTNLAFGALADHSVIPALFLGAAFCFFGLFLCFRGKVLAKHPGI</sequence>
<dbReference type="Pfam" id="PF07690">
    <property type="entry name" value="MFS_1"/>
    <property type="match status" value="1"/>
</dbReference>
<evidence type="ECO:0000313" key="4">
    <source>
        <dbReference type="Proteomes" id="UP001298681"/>
    </source>
</evidence>
<dbReference type="CDD" id="cd06174">
    <property type="entry name" value="MFS"/>
    <property type="match status" value="1"/>
</dbReference>
<protein>
    <submittedName>
        <fullName evidence="3">MFS transporter</fullName>
    </submittedName>
</protein>
<feature type="transmembrane region" description="Helical" evidence="2">
    <location>
        <begin position="207"/>
        <end position="228"/>
    </location>
</feature>
<dbReference type="EMBL" id="JAKNHQ010000031">
    <property type="protein sequence ID" value="MCG4611943.1"/>
    <property type="molecule type" value="Genomic_DNA"/>
</dbReference>
<evidence type="ECO:0000256" key="2">
    <source>
        <dbReference type="SAM" id="Phobius"/>
    </source>
</evidence>
<dbReference type="InterPro" id="IPR053160">
    <property type="entry name" value="MFS_DHA3_Transporter"/>
</dbReference>
<feature type="transmembrane region" description="Helical" evidence="2">
    <location>
        <begin position="7"/>
        <end position="28"/>
    </location>
</feature>
<organism evidence="3 4">
    <name type="scientific">Anaeromassilibacillus senegalensis</name>
    <dbReference type="NCBI Taxonomy" id="1673717"/>
    <lineage>
        <taxon>Bacteria</taxon>
        <taxon>Bacillati</taxon>
        <taxon>Bacillota</taxon>
        <taxon>Clostridia</taxon>
        <taxon>Eubacteriales</taxon>
        <taxon>Acutalibacteraceae</taxon>
        <taxon>Anaeromassilibacillus</taxon>
    </lineage>
</organism>
<dbReference type="InterPro" id="IPR011701">
    <property type="entry name" value="MFS"/>
</dbReference>
<keyword evidence="2" id="KW-1133">Transmembrane helix</keyword>
<feature type="transmembrane region" description="Helical" evidence="2">
    <location>
        <begin position="329"/>
        <end position="351"/>
    </location>
</feature>